<dbReference type="AlphaFoldDB" id="A0A936ZWG4"/>
<dbReference type="InterPro" id="IPR046659">
    <property type="entry name" value="DUF6768"/>
</dbReference>
<feature type="transmembrane region" description="Helical" evidence="1">
    <location>
        <begin position="45"/>
        <end position="69"/>
    </location>
</feature>
<gene>
    <name evidence="2" type="ORF">JJQ60_20585</name>
</gene>
<accession>A0A936ZWG4</accession>
<keyword evidence="1" id="KW-0472">Membrane</keyword>
<evidence type="ECO:0000313" key="3">
    <source>
        <dbReference type="Proteomes" id="UP000651057"/>
    </source>
</evidence>
<keyword evidence="1" id="KW-0812">Transmembrane</keyword>
<protein>
    <submittedName>
        <fullName evidence="2">Uncharacterized protein</fullName>
    </submittedName>
</protein>
<dbReference type="Pfam" id="PF20556">
    <property type="entry name" value="DUF6768"/>
    <property type="match status" value="1"/>
</dbReference>
<reference evidence="2" key="1">
    <citation type="submission" date="2021-01" db="EMBL/GenBank/DDBJ databases">
        <authorList>
            <person name="Zhong Y.L."/>
        </authorList>
    </citation>
    <scope>NUCLEOTIDE SEQUENCE</scope>
    <source>
        <strain evidence="2">KCTC 23302</strain>
    </source>
</reference>
<comment type="caution">
    <text evidence="2">The sequence shown here is derived from an EMBL/GenBank/DDBJ whole genome shotgun (WGS) entry which is preliminary data.</text>
</comment>
<proteinExistence type="predicted"/>
<feature type="transmembrane region" description="Helical" evidence="1">
    <location>
        <begin position="81"/>
        <end position="100"/>
    </location>
</feature>
<keyword evidence="3" id="KW-1185">Reference proteome</keyword>
<sequence length="127" mass="14813">MKNDMKDIDRLIKETLTKEEAKFYDELDEQNLLEMIGGLFKSRNSWIIIVMNIVHVIAFILLVYCIVQFLNTDNTNELIKWSVAGFTCMSFVVMLKLFSWMQMDKNALLREIKRLELQVSSLAGKVS</sequence>
<evidence type="ECO:0000256" key="1">
    <source>
        <dbReference type="SAM" id="Phobius"/>
    </source>
</evidence>
<name>A0A936ZWG4_9FLAO</name>
<dbReference type="Proteomes" id="UP000651057">
    <property type="component" value="Unassembled WGS sequence"/>
</dbReference>
<evidence type="ECO:0000313" key="2">
    <source>
        <dbReference type="EMBL" id="MBL0685938.1"/>
    </source>
</evidence>
<dbReference type="RefSeq" id="WP_201924414.1">
    <property type="nucleotide sequence ID" value="NZ_BAABAX010000016.1"/>
</dbReference>
<keyword evidence="1" id="KW-1133">Transmembrane helix</keyword>
<organism evidence="2 3">
    <name type="scientific">Aquimarina mytili</name>
    <dbReference type="NCBI Taxonomy" id="874423"/>
    <lineage>
        <taxon>Bacteria</taxon>
        <taxon>Pseudomonadati</taxon>
        <taxon>Bacteroidota</taxon>
        <taxon>Flavobacteriia</taxon>
        <taxon>Flavobacteriales</taxon>
        <taxon>Flavobacteriaceae</taxon>
        <taxon>Aquimarina</taxon>
    </lineage>
</organism>
<dbReference type="EMBL" id="JAERQJ010000015">
    <property type="protein sequence ID" value="MBL0685938.1"/>
    <property type="molecule type" value="Genomic_DNA"/>
</dbReference>